<feature type="transmembrane region" description="Helical" evidence="2">
    <location>
        <begin position="35"/>
        <end position="58"/>
    </location>
</feature>
<feature type="transmembrane region" description="Helical" evidence="2">
    <location>
        <begin position="380"/>
        <end position="400"/>
    </location>
</feature>
<evidence type="ECO:0000313" key="5">
    <source>
        <dbReference type="Proteomes" id="UP000199103"/>
    </source>
</evidence>
<dbReference type="EMBL" id="LT629772">
    <property type="protein sequence ID" value="SDR84230.1"/>
    <property type="molecule type" value="Genomic_DNA"/>
</dbReference>
<dbReference type="PIRSF" id="PIRSF026631">
    <property type="entry name" value="UCP026631"/>
    <property type="match status" value="1"/>
</dbReference>
<dbReference type="Pfam" id="PF03703">
    <property type="entry name" value="bPH_2"/>
    <property type="match status" value="2"/>
</dbReference>
<name>A0A1H1MC47_9ACTN</name>
<proteinExistence type="predicted"/>
<evidence type="ECO:0000313" key="4">
    <source>
        <dbReference type="EMBL" id="SDR84230.1"/>
    </source>
</evidence>
<reference evidence="4 5" key="1">
    <citation type="submission" date="2016-10" db="EMBL/GenBank/DDBJ databases">
        <authorList>
            <person name="de Groot N.N."/>
        </authorList>
    </citation>
    <scope>NUCLEOTIDE SEQUENCE [LARGE SCALE GENOMIC DNA]</scope>
    <source>
        <strain evidence="4 5">DSM 21800</strain>
    </source>
</reference>
<dbReference type="InterPro" id="IPR014529">
    <property type="entry name" value="UCP026631"/>
</dbReference>
<feature type="region of interest" description="Disordered" evidence="1">
    <location>
        <begin position="524"/>
        <end position="543"/>
    </location>
</feature>
<feature type="region of interest" description="Disordered" evidence="1">
    <location>
        <begin position="1"/>
        <end position="26"/>
    </location>
</feature>
<organism evidence="4 5">
    <name type="scientific">Microlunatus soli</name>
    <dbReference type="NCBI Taxonomy" id="630515"/>
    <lineage>
        <taxon>Bacteria</taxon>
        <taxon>Bacillati</taxon>
        <taxon>Actinomycetota</taxon>
        <taxon>Actinomycetes</taxon>
        <taxon>Propionibacteriales</taxon>
        <taxon>Propionibacteriaceae</taxon>
        <taxon>Microlunatus</taxon>
    </lineage>
</organism>
<sequence>MSEREPEVNEEEPTVSEREPGEVEQPWQRLHPRTVLASTAMTFGGVVGAGVPVAIGLLLGGVGIGWIALWVVGGIIVVTGAIAVFEALRVRASRFRLREDRIDLRVSLFASSTRSLPLRRIRAVDINADLAQRRLGLASVRLGTGDQSGSRFELTAIDRTQAEALRTAILGERSAATGDRVGRLATFDPSWLRYAPVSLGTPLIGIAALGAIVQVADWFNAVPRLLGVFNDALGALPIPVRILILLVVAVLVGIVGSLLFFVESWWGYQLDRDPDGTLHLQRGLIVRRSSSYQGARIRGVGLDEPIGYRRVGAAKLHVVAVGLDTTKEDGSKKEDSTTIVPAAPREVAVGVAAAILDADPPTSLQSHPHAAAGRRYRWSLLALIAVLIMAAVPAILWSALRGSADLWWLVAVLALLGIPISWWLCRDNIAGLGHLITPEHVVLRSGSVFRRTNILRRRGLLGWNLRQSPAQRRLGLVTLVATSAASPGSFRLPDVDPSDAHRLLATAGPAWELLWHAARERSSDTTATASETAVVRDITNRSR</sequence>
<dbReference type="Proteomes" id="UP000199103">
    <property type="component" value="Chromosome I"/>
</dbReference>
<evidence type="ECO:0000259" key="3">
    <source>
        <dbReference type="Pfam" id="PF03703"/>
    </source>
</evidence>
<dbReference type="PANTHER" id="PTHR34473">
    <property type="entry name" value="UPF0699 TRANSMEMBRANE PROTEIN YDBS"/>
    <property type="match status" value="1"/>
</dbReference>
<keyword evidence="5" id="KW-1185">Reference proteome</keyword>
<keyword evidence="2" id="KW-1133">Transmembrane helix</keyword>
<evidence type="ECO:0000256" key="2">
    <source>
        <dbReference type="SAM" id="Phobius"/>
    </source>
</evidence>
<feature type="domain" description="YdbS-like PH" evidence="3">
    <location>
        <begin position="436"/>
        <end position="505"/>
    </location>
</feature>
<feature type="transmembrane region" description="Helical" evidence="2">
    <location>
        <begin position="203"/>
        <end position="222"/>
    </location>
</feature>
<feature type="compositionally biased region" description="Low complexity" evidence="1">
    <location>
        <begin position="524"/>
        <end position="536"/>
    </location>
</feature>
<keyword evidence="2" id="KW-0812">Transmembrane</keyword>
<accession>A0A1H1MC47</accession>
<dbReference type="STRING" id="630515.SAMN04489812_0080"/>
<feature type="transmembrane region" description="Helical" evidence="2">
    <location>
        <begin position="406"/>
        <end position="425"/>
    </location>
</feature>
<dbReference type="AlphaFoldDB" id="A0A1H1MC47"/>
<dbReference type="InterPro" id="IPR005182">
    <property type="entry name" value="YdbS-like_PH"/>
</dbReference>
<feature type="transmembrane region" description="Helical" evidence="2">
    <location>
        <begin position="242"/>
        <end position="262"/>
    </location>
</feature>
<feature type="transmembrane region" description="Helical" evidence="2">
    <location>
        <begin position="64"/>
        <end position="88"/>
    </location>
</feature>
<evidence type="ECO:0000256" key="1">
    <source>
        <dbReference type="SAM" id="MobiDB-lite"/>
    </source>
</evidence>
<feature type="domain" description="YdbS-like PH" evidence="3">
    <location>
        <begin position="91"/>
        <end position="168"/>
    </location>
</feature>
<protein>
    <submittedName>
        <fullName evidence="4">Putative membrane protein</fullName>
    </submittedName>
</protein>
<gene>
    <name evidence="4" type="ORF">SAMN04489812_0080</name>
</gene>
<dbReference type="PANTHER" id="PTHR34473:SF2">
    <property type="entry name" value="UPF0699 TRANSMEMBRANE PROTEIN YDBT"/>
    <property type="match status" value="1"/>
</dbReference>
<keyword evidence="2" id="KW-0472">Membrane</keyword>
<dbReference type="OrthoDB" id="4121259at2"/>